<evidence type="ECO:0000256" key="1">
    <source>
        <dbReference type="ARBA" id="ARBA00007148"/>
    </source>
</evidence>
<dbReference type="GO" id="GO:0016020">
    <property type="term" value="C:membrane"/>
    <property type="evidence" value="ECO:0007669"/>
    <property type="project" value="TreeGrafter"/>
</dbReference>
<evidence type="ECO:0000313" key="5">
    <source>
        <dbReference type="Proteomes" id="UP001187315"/>
    </source>
</evidence>
<dbReference type="PANTHER" id="PTHR10219">
    <property type="entry name" value="GLYCOLIPID TRANSFER PROTEIN-RELATED"/>
    <property type="match status" value="1"/>
</dbReference>
<reference evidence="4" key="1">
    <citation type="submission" date="2023-08" db="EMBL/GenBank/DDBJ databases">
        <title>Pelteobagrus vachellii genome.</title>
        <authorList>
            <person name="Liu H."/>
        </authorList>
    </citation>
    <scope>NUCLEOTIDE SEQUENCE</scope>
    <source>
        <strain evidence="4">PRFRI_2022a</strain>
        <tissue evidence="4">Muscle</tissue>
    </source>
</reference>
<dbReference type="AlphaFoldDB" id="A0AA88IHI7"/>
<sequence length="323" mass="37183">MVLESQRSRAQKWTSLRTCMYGTKDCRGEGKRQCNMGVRGRSILAVIIIIISLFSAWLYGGLDRHLDYCRKNFMTKDQSIIKNRSNISSEDTPPPLDVCPGQKFQISYLLMHLQAAPVSTNDVLLKPYLASWDELIKFMETLGPMVGIISQEIESKTSIIHELAKKEEEENNQQEGKDSASHGAYVSVRSMMVSELERGFVNFDQLTESGCRTLLRLHRALLWLQLFLHSLADEKRETMMRSPSELCREAYRITLAQHHSWWVKKAAELAFMAMPERQFFYKLMCVRTQSEATALLNRVVKAIQIVYDRTQVALVEHDMLELP</sequence>
<proteinExistence type="inferred from homology"/>
<dbReference type="GO" id="GO:1902388">
    <property type="term" value="F:ceramide 1-phosphate transfer activity"/>
    <property type="evidence" value="ECO:0007669"/>
    <property type="project" value="TreeGrafter"/>
</dbReference>
<dbReference type="InterPro" id="IPR036497">
    <property type="entry name" value="GLTP_sf"/>
</dbReference>
<dbReference type="InterPro" id="IPR014830">
    <property type="entry name" value="Glycolipid_transfer_prot_dom"/>
</dbReference>
<comment type="similarity">
    <text evidence="1">Belongs to the GLTP family.</text>
</comment>
<dbReference type="GO" id="GO:0005829">
    <property type="term" value="C:cytosol"/>
    <property type="evidence" value="ECO:0007669"/>
    <property type="project" value="TreeGrafter"/>
</dbReference>
<evidence type="ECO:0000313" key="4">
    <source>
        <dbReference type="EMBL" id="KAK2816567.1"/>
    </source>
</evidence>
<evidence type="ECO:0000256" key="2">
    <source>
        <dbReference type="SAM" id="Phobius"/>
    </source>
</evidence>
<name>A0AA88IHI7_TACVA</name>
<dbReference type="GO" id="GO:1902387">
    <property type="term" value="F:ceramide 1-phosphate binding"/>
    <property type="evidence" value="ECO:0007669"/>
    <property type="project" value="TreeGrafter"/>
</dbReference>
<gene>
    <name evidence="4" type="ORF">Q7C36_022838</name>
</gene>
<keyword evidence="2" id="KW-0812">Transmembrane</keyword>
<accession>A0AA88IHI7</accession>
<dbReference type="GO" id="GO:0032691">
    <property type="term" value="P:negative regulation of interleukin-1 beta production"/>
    <property type="evidence" value="ECO:0007669"/>
    <property type="project" value="UniProtKB-ARBA"/>
</dbReference>
<protein>
    <recommendedName>
        <fullName evidence="3">Glycolipid transfer protein domain-containing protein</fullName>
    </recommendedName>
</protein>
<feature type="transmembrane region" description="Helical" evidence="2">
    <location>
        <begin position="42"/>
        <end position="62"/>
    </location>
</feature>
<feature type="domain" description="Glycolipid transfer protein" evidence="3">
    <location>
        <begin position="124"/>
        <end position="285"/>
    </location>
</feature>
<dbReference type="Gene3D" id="1.10.3520.10">
    <property type="entry name" value="Glycolipid transfer protein"/>
    <property type="match status" value="1"/>
</dbReference>
<keyword evidence="2" id="KW-0472">Membrane</keyword>
<evidence type="ECO:0000259" key="3">
    <source>
        <dbReference type="Pfam" id="PF08718"/>
    </source>
</evidence>
<dbReference type="EMBL" id="JAVHJS010000025">
    <property type="protein sequence ID" value="KAK2816567.1"/>
    <property type="molecule type" value="Genomic_DNA"/>
</dbReference>
<dbReference type="SUPFAM" id="SSF110004">
    <property type="entry name" value="Glycolipid transfer protein, GLTP"/>
    <property type="match status" value="1"/>
</dbReference>
<dbReference type="Pfam" id="PF08718">
    <property type="entry name" value="GLTP"/>
    <property type="match status" value="1"/>
</dbReference>
<comment type="caution">
    <text evidence="4">The sequence shown here is derived from an EMBL/GenBank/DDBJ whole genome shotgun (WGS) entry which is preliminary data.</text>
</comment>
<dbReference type="FunFam" id="1.10.3520.10:FF:000002">
    <property type="entry name" value="Ceramide-1-phosphate transfer protein"/>
    <property type="match status" value="1"/>
</dbReference>
<dbReference type="Proteomes" id="UP001187315">
    <property type="component" value="Unassembled WGS sequence"/>
</dbReference>
<keyword evidence="5" id="KW-1185">Reference proteome</keyword>
<dbReference type="PANTHER" id="PTHR10219:SF93">
    <property type="entry name" value="CERAMIDE-1-PHOSPHATE TRANSFER PROTEIN"/>
    <property type="match status" value="1"/>
</dbReference>
<organism evidence="4 5">
    <name type="scientific">Tachysurus vachellii</name>
    <name type="common">Darkbarbel catfish</name>
    <name type="synonym">Pelteobagrus vachellii</name>
    <dbReference type="NCBI Taxonomy" id="175792"/>
    <lineage>
        <taxon>Eukaryota</taxon>
        <taxon>Metazoa</taxon>
        <taxon>Chordata</taxon>
        <taxon>Craniata</taxon>
        <taxon>Vertebrata</taxon>
        <taxon>Euteleostomi</taxon>
        <taxon>Actinopterygii</taxon>
        <taxon>Neopterygii</taxon>
        <taxon>Teleostei</taxon>
        <taxon>Ostariophysi</taxon>
        <taxon>Siluriformes</taxon>
        <taxon>Bagridae</taxon>
        <taxon>Tachysurus</taxon>
    </lineage>
</organism>
<keyword evidence="2" id="KW-1133">Transmembrane helix</keyword>